<dbReference type="SFLD" id="SFLDS00052">
    <property type="entry name" value="Ferric_Reductase_Domain"/>
    <property type="match status" value="1"/>
</dbReference>
<evidence type="ECO:0000256" key="13">
    <source>
        <dbReference type="ARBA" id="ARBA00048483"/>
    </source>
</evidence>
<dbReference type="GO" id="GO:0015677">
    <property type="term" value="P:copper ion import"/>
    <property type="evidence" value="ECO:0007669"/>
    <property type="project" value="TreeGrafter"/>
</dbReference>
<dbReference type="HOGENOM" id="CLU_019268_1_0_1"/>
<dbReference type="GO" id="GO:0006879">
    <property type="term" value="P:intracellular iron ion homeostasis"/>
    <property type="evidence" value="ECO:0007669"/>
    <property type="project" value="TreeGrafter"/>
</dbReference>
<keyword evidence="11" id="KW-0496">Mitochondrion</keyword>
<evidence type="ECO:0000313" key="17">
    <source>
        <dbReference type="Proteomes" id="UP000006701"/>
    </source>
</evidence>
<dbReference type="Proteomes" id="UP000006701">
    <property type="component" value="Unassembled WGS sequence"/>
</dbReference>
<dbReference type="Gene3D" id="2.40.30.10">
    <property type="entry name" value="Translation factors"/>
    <property type="match status" value="1"/>
</dbReference>
<keyword evidence="10" id="KW-0406">Ion transport</keyword>
<keyword evidence="4" id="KW-0813">Transport</keyword>
<dbReference type="InterPro" id="IPR013112">
    <property type="entry name" value="FAD-bd_8"/>
</dbReference>
<accession>A1CCC8</accession>
<comment type="catalytic activity">
    <reaction evidence="13">
        <text>2 a Fe(II)-siderophore + NADP(+) + H(+) = 2 a Fe(III)-siderophore + NADPH</text>
        <dbReference type="Rhea" id="RHEA:28795"/>
        <dbReference type="Rhea" id="RHEA-COMP:11342"/>
        <dbReference type="Rhea" id="RHEA-COMP:11344"/>
        <dbReference type="ChEBI" id="CHEBI:15378"/>
        <dbReference type="ChEBI" id="CHEBI:29033"/>
        <dbReference type="ChEBI" id="CHEBI:29034"/>
        <dbReference type="ChEBI" id="CHEBI:57783"/>
        <dbReference type="ChEBI" id="CHEBI:58349"/>
        <dbReference type="EC" id="1.16.1.9"/>
    </reaction>
</comment>
<dbReference type="Pfam" id="PF08022">
    <property type="entry name" value="FAD_binding_8"/>
    <property type="match status" value="1"/>
</dbReference>
<keyword evidence="7" id="KW-0249">Electron transport</keyword>
<dbReference type="RefSeq" id="XP_001273611.1">
    <property type="nucleotide sequence ID" value="XM_001273610.1"/>
</dbReference>
<feature type="transmembrane region" description="Helical" evidence="14">
    <location>
        <begin position="232"/>
        <end position="252"/>
    </location>
</feature>
<dbReference type="AlphaFoldDB" id="A1CCC8"/>
<comment type="subcellular location">
    <subcellularLocation>
        <location evidence="1">Cell membrane</location>
        <topology evidence="1">Multi-pass membrane protein</topology>
    </subcellularLocation>
</comment>
<organism evidence="16 17">
    <name type="scientific">Aspergillus clavatus (strain ATCC 1007 / CBS 513.65 / DSM 816 / NCTC 3887 / NRRL 1 / QM 1276 / 107)</name>
    <dbReference type="NCBI Taxonomy" id="344612"/>
    <lineage>
        <taxon>Eukaryota</taxon>
        <taxon>Fungi</taxon>
        <taxon>Dikarya</taxon>
        <taxon>Ascomycota</taxon>
        <taxon>Pezizomycotina</taxon>
        <taxon>Eurotiomycetes</taxon>
        <taxon>Eurotiomycetidae</taxon>
        <taxon>Eurotiales</taxon>
        <taxon>Aspergillaceae</taxon>
        <taxon>Aspergillus</taxon>
        <taxon>Aspergillus subgen. Fumigati</taxon>
    </lineage>
</organism>
<dbReference type="OrthoDB" id="10006946at2759"/>
<dbReference type="PANTHER" id="PTHR32361">
    <property type="entry name" value="FERRIC/CUPRIC REDUCTASE TRANSMEMBRANE COMPONENT"/>
    <property type="match status" value="1"/>
</dbReference>
<feature type="transmembrane region" description="Helical" evidence="14">
    <location>
        <begin position="204"/>
        <end position="226"/>
    </location>
</feature>
<dbReference type="InterPro" id="IPR051410">
    <property type="entry name" value="Ferric/Cupric_Reductase"/>
</dbReference>
<feature type="transmembrane region" description="Helical" evidence="14">
    <location>
        <begin position="171"/>
        <end position="192"/>
    </location>
</feature>
<dbReference type="InterPro" id="IPR013130">
    <property type="entry name" value="Fe3_Rdtase_TM_dom"/>
</dbReference>
<dbReference type="PROSITE" id="PS51384">
    <property type="entry name" value="FAD_FR"/>
    <property type="match status" value="1"/>
</dbReference>
<keyword evidence="12 14" id="KW-0472">Membrane</keyword>
<dbReference type="SFLD" id="SFLDG01168">
    <property type="entry name" value="Ferric_reductase_subgroup_(FRE"/>
    <property type="match status" value="1"/>
</dbReference>
<name>A1CCC8_ASPCL</name>
<dbReference type="PANTHER" id="PTHR32361:SF28">
    <property type="entry name" value="FRP1P"/>
    <property type="match status" value="1"/>
</dbReference>
<evidence type="ECO:0000256" key="1">
    <source>
        <dbReference type="ARBA" id="ARBA00004651"/>
    </source>
</evidence>
<keyword evidence="9" id="KW-0560">Oxidoreductase</keyword>
<evidence type="ECO:0000256" key="7">
    <source>
        <dbReference type="ARBA" id="ARBA00022982"/>
    </source>
</evidence>
<dbReference type="GeneID" id="4705817"/>
<dbReference type="InterPro" id="IPR017938">
    <property type="entry name" value="Riboflavin_synthase-like_b-brl"/>
</dbReference>
<dbReference type="KEGG" id="act:ACLA_061470"/>
<dbReference type="GO" id="GO:0006826">
    <property type="term" value="P:iron ion transport"/>
    <property type="evidence" value="ECO:0007669"/>
    <property type="project" value="TreeGrafter"/>
</dbReference>
<keyword evidence="8 14" id="KW-1133">Transmembrane helix</keyword>
<evidence type="ECO:0000256" key="8">
    <source>
        <dbReference type="ARBA" id="ARBA00022989"/>
    </source>
</evidence>
<keyword evidence="6 14" id="KW-0812">Transmembrane</keyword>
<dbReference type="InterPro" id="IPR039261">
    <property type="entry name" value="FNR_nucleotide-bd"/>
</dbReference>
<evidence type="ECO:0000256" key="4">
    <source>
        <dbReference type="ARBA" id="ARBA00022448"/>
    </source>
</evidence>
<dbReference type="SUPFAM" id="SSF52343">
    <property type="entry name" value="Ferredoxin reductase-like, C-terminal NADP-linked domain"/>
    <property type="match status" value="1"/>
</dbReference>
<dbReference type="Pfam" id="PF01794">
    <property type="entry name" value="Ferric_reduct"/>
    <property type="match status" value="1"/>
</dbReference>
<dbReference type="Pfam" id="PF08030">
    <property type="entry name" value="NAD_binding_6"/>
    <property type="match status" value="1"/>
</dbReference>
<evidence type="ECO:0000259" key="15">
    <source>
        <dbReference type="PROSITE" id="PS51384"/>
    </source>
</evidence>
<dbReference type="SUPFAM" id="SSF63380">
    <property type="entry name" value="Riboflavin synthase domain-like"/>
    <property type="match status" value="1"/>
</dbReference>
<evidence type="ECO:0000313" key="16">
    <source>
        <dbReference type="EMBL" id="EAW12185.1"/>
    </source>
</evidence>
<evidence type="ECO:0000256" key="10">
    <source>
        <dbReference type="ARBA" id="ARBA00023065"/>
    </source>
</evidence>
<gene>
    <name evidence="16" type="ORF">ACLA_061470</name>
</gene>
<dbReference type="eggNOG" id="KOG0039">
    <property type="taxonomic scope" value="Eukaryota"/>
</dbReference>
<feature type="domain" description="FAD-binding FR-type" evidence="15">
    <location>
        <begin position="272"/>
        <end position="393"/>
    </location>
</feature>
<evidence type="ECO:0000256" key="11">
    <source>
        <dbReference type="ARBA" id="ARBA00023128"/>
    </source>
</evidence>
<protein>
    <recommendedName>
        <fullName evidence="3">ferric-chelate reductase (NADPH)</fullName>
        <ecNumber evidence="3">1.16.1.9</ecNumber>
    </recommendedName>
</protein>
<dbReference type="OMA" id="GREVWWH"/>
<dbReference type="GO" id="GO:0005886">
    <property type="term" value="C:plasma membrane"/>
    <property type="evidence" value="ECO:0007669"/>
    <property type="project" value="UniProtKB-SubCell"/>
</dbReference>
<feature type="transmembrane region" description="Helical" evidence="14">
    <location>
        <begin position="25"/>
        <end position="43"/>
    </location>
</feature>
<feature type="transmembrane region" description="Helical" evidence="14">
    <location>
        <begin position="96"/>
        <end position="118"/>
    </location>
</feature>
<dbReference type="EC" id="1.16.1.9" evidence="3"/>
<evidence type="ECO:0000256" key="5">
    <source>
        <dbReference type="ARBA" id="ARBA00022475"/>
    </source>
</evidence>
<dbReference type="EMBL" id="DS027050">
    <property type="protein sequence ID" value="EAW12185.1"/>
    <property type="molecule type" value="Genomic_DNA"/>
</dbReference>
<dbReference type="CDD" id="cd06186">
    <property type="entry name" value="NOX_Duox_like_FAD_NADP"/>
    <property type="match status" value="1"/>
</dbReference>
<evidence type="ECO:0000256" key="14">
    <source>
        <dbReference type="SAM" id="Phobius"/>
    </source>
</evidence>
<proteinExistence type="inferred from homology"/>
<evidence type="ECO:0000256" key="6">
    <source>
        <dbReference type="ARBA" id="ARBA00022692"/>
    </source>
</evidence>
<keyword evidence="5" id="KW-1003">Cell membrane</keyword>
<dbReference type="VEuPathDB" id="FungiDB:ACLA_061470"/>
<evidence type="ECO:0000256" key="2">
    <source>
        <dbReference type="ARBA" id="ARBA00006278"/>
    </source>
</evidence>
<keyword evidence="17" id="KW-1185">Reference proteome</keyword>
<evidence type="ECO:0000256" key="12">
    <source>
        <dbReference type="ARBA" id="ARBA00023136"/>
    </source>
</evidence>
<reference evidence="16 17" key="1">
    <citation type="journal article" date="2008" name="PLoS Genet.">
        <title>Genomic islands in the pathogenic filamentous fungus Aspergillus fumigatus.</title>
        <authorList>
            <person name="Fedorova N.D."/>
            <person name="Khaldi N."/>
            <person name="Joardar V.S."/>
            <person name="Maiti R."/>
            <person name="Amedeo P."/>
            <person name="Anderson M.J."/>
            <person name="Crabtree J."/>
            <person name="Silva J.C."/>
            <person name="Badger J.H."/>
            <person name="Albarraq A."/>
            <person name="Angiuoli S."/>
            <person name="Bussey H."/>
            <person name="Bowyer P."/>
            <person name="Cotty P.J."/>
            <person name="Dyer P.S."/>
            <person name="Egan A."/>
            <person name="Galens K."/>
            <person name="Fraser-Liggett C.M."/>
            <person name="Haas B.J."/>
            <person name="Inman J.M."/>
            <person name="Kent R."/>
            <person name="Lemieux S."/>
            <person name="Malavazi I."/>
            <person name="Orvis J."/>
            <person name="Roemer T."/>
            <person name="Ronning C.M."/>
            <person name="Sundaram J.P."/>
            <person name="Sutton G."/>
            <person name="Turner G."/>
            <person name="Venter J.C."/>
            <person name="White O.R."/>
            <person name="Whitty B.R."/>
            <person name="Youngman P."/>
            <person name="Wolfe K.H."/>
            <person name="Goldman G.H."/>
            <person name="Wortman J.R."/>
            <person name="Jiang B."/>
            <person name="Denning D.W."/>
            <person name="Nierman W.C."/>
        </authorList>
    </citation>
    <scope>NUCLEOTIDE SEQUENCE [LARGE SCALE GENOMIC DNA]</scope>
    <source>
        <strain evidence="17">ATCC 1007 / CBS 513.65 / DSM 816 / NCTC 3887 / NRRL 1</strain>
    </source>
</reference>
<sequence length="564" mass="64277">MGWPYHIVHLSPDEKQARRVLLGQYGLYSQLSVLVPILGFWGYRLGRWVYQRATRQAKGKYRSVTDTSESGPQPASLLKRWRLFRWWLGDEVAPGWGIRVHWVVGSIWVMWALFLCVHRTGQDYVHLTKRFGIIPVAQLPTHFMLAVKSPFNPLTLIFNTSHEELLPWHRISGRLIFTCLLLHVSLYLNYFIQSEILWERLTSTRIILGVVAFTLLLALISTSLDIVRHRSYRVFTITHSVAATVIPFFLFFHARPMRWYIIETLFISAFSRITQLDTITAHATVSHIPRTSLVQVQIPIPTSKIQRFRAAPGQHVFLSIHPQTVQKIQSSLAMSLFMRNPFSVADVSENNEITLVARVQDGFTSRALDALAASAEKPSLLTLFGPLGCARRFPNLAVEYDRVLLVAGGVGATFVLPIYRQLRGQFEAEGKGPDRVSFVWSMKAIDEAAWVMDLGDGQSLAHDENIKLHLTRSYQMQATEPSTDDSIEMQELQPLRRPGWKSMQPGRPDFGKIVDDLFRGREPDERVAILFCGPAGMGRELRAHVGAWVSKGRIVWWHAETFGW</sequence>
<dbReference type="InterPro" id="IPR017927">
    <property type="entry name" value="FAD-bd_FR_type"/>
</dbReference>
<comment type="similarity">
    <text evidence="2">Belongs to the ferric reductase (FRE) family.</text>
</comment>
<evidence type="ECO:0000256" key="3">
    <source>
        <dbReference type="ARBA" id="ARBA00012668"/>
    </source>
</evidence>
<evidence type="ECO:0000256" key="9">
    <source>
        <dbReference type="ARBA" id="ARBA00023002"/>
    </source>
</evidence>
<dbReference type="InterPro" id="IPR013121">
    <property type="entry name" value="Fe_red_NAD-bd_6"/>
</dbReference>
<dbReference type="Gene3D" id="3.40.50.80">
    <property type="entry name" value="Nucleotide-binding domain of ferredoxin-NADP reductase (FNR) module"/>
    <property type="match status" value="1"/>
</dbReference>
<dbReference type="GO" id="GO:0052851">
    <property type="term" value="F:ferric-chelate reductase (NADPH) activity"/>
    <property type="evidence" value="ECO:0007669"/>
    <property type="project" value="UniProtKB-EC"/>
</dbReference>